<dbReference type="AlphaFoldDB" id="A0A1I8B166"/>
<protein>
    <submittedName>
        <fullName evidence="3">F-box domain-containing protein</fullName>
    </submittedName>
</protein>
<evidence type="ECO:0000313" key="3">
    <source>
        <dbReference type="WBParaSite" id="MhA1_Contig1230.frz3.gene5"/>
    </source>
</evidence>
<dbReference type="CDD" id="cd09917">
    <property type="entry name" value="F-box_SF"/>
    <property type="match status" value="1"/>
</dbReference>
<evidence type="ECO:0000259" key="1">
    <source>
        <dbReference type="PROSITE" id="PS50181"/>
    </source>
</evidence>
<dbReference type="InterPro" id="IPR036047">
    <property type="entry name" value="F-box-like_dom_sf"/>
</dbReference>
<dbReference type="WBParaSite" id="MhA1_Contig1230.frz3.gene5">
    <property type="protein sequence ID" value="MhA1_Contig1230.frz3.gene5"/>
    <property type="gene ID" value="MhA1_Contig1230.frz3.gene5"/>
</dbReference>
<accession>A0A1I8B166</accession>
<feature type="domain" description="F-box" evidence="1">
    <location>
        <begin position="1"/>
        <end position="50"/>
    </location>
</feature>
<keyword evidence="2" id="KW-1185">Reference proteome</keyword>
<name>A0A1I8B166_MELHA</name>
<dbReference type="SMART" id="SM00256">
    <property type="entry name" value="FBOX"/>
    <property type="match status" value="1"/>
</dbReference>
<proteinExistence type="predicted"/>
<dbReference type="PROSITE" id="PS50181">
    <property type="entry name" value="FBOX"/>
    <property type="match status" value="1"/>
</dbReference>
<dbReference type="Proteomes" id="UP000095281">
    <property type="component" value="Unplaced"/>
</dbReference>
<dbReference type="Gene3D" id="1.20.1280.50">
    <property type="match status" value="1"/>
</dbReference>
<dbReference type="SUPFAM" id="SSF81383">
    <property type="entry name" value="F-box domain"/>
    <property type="match status" value="1"/>
</dbReference>
<sequence length="154" mass="18722">MESLPVELKLKILKYLDYESLFSVKRTNNHFNEIIDKYQKELPKKEFYSMELKHLNWNQVCYEGTYQLEKYVDKIPMKSENEKKWIDLLKNKNFDQCIYISSDDFINHEMNLGIIRPFREECSVILTKRFANHDPRYYYIDLPVHLSQIGDVRK</sequence>
<dbReference type="Pfam" id="PF12937">
    <property type="entry name" value="F-box-like"/>
    <property type="match status" value="1"/>
</dbReference>
<reference evidence="3" key="1">
    <citation type="submission" date="2016-11" db="UniProtKB">
        <authorList>
            <consortium name="WormBaseParasite"/>
        </authorList>
    </citation>
    <scope>IDENTIFICATION</scope>
</reference>
<evidence type="ECO:0000313" key="2">
    <source>
        <dbReference type="Proteomes" id="UP000095281"/>
    </source>
</evidence>
<dbReference type="InterPro" id="IPR001810">
    <property type="entry name" value="F-box_dom"/>
</dbReference>
<organism evidence="2 3">
    <name type="scientific">Meloidogyne hapla</name>
    <name type="common">Root-knot nematode worm</name>
    <dbReference type="NCBI Taxonomy" id="6305"/>
    <lineage>
        <taxon>Eukaryota</taxon>
        <taxon>Metazoa</taxon>
        <taxon>Ecdysozoa</taxon>
        <taxon>Nematoda</taxon>
        <taxon>Chromadorea</taxon>
        <taxon>Rhabditida</taxon>
        <taxon>Tylenchina</taxon>
        <taxon>Tylenchomorpha</taxon>
        <taxon>Tylenchoidea</taxon>
        <taxon>Meloidogynidae</taxon>
        <taxon>Meloidogyninae</taxon>
        <taxon>Meloidogyne</taxon>
    </lineage>
</organism>